<dbReference type="RefSeq" id="WP_147826583.1">
    <property type="nucleotide sequence ID" value="NZ_BAAARG010000004.1"/>
</dbReference>
<dbReference type="PANTHER" id="PTHR31302:SF20">
    <property type="entry name" value="CONSERVED PROTEIN"/>
    <property type="match status" value="1"/>
</dbReference>
<feature type="domain" description="Calcineurin-like phosphoesterase" evidence="1">
    <location>
        <begin position="51"/>
        <end position="239"/>
    </location>
</feature>
<dbReference type="InterPro" id="IPR051158">
    <property type="entry name" value="Metallophosphoesterase_sf"/>
</dbReference>
<keyword evidence="3" id="KW-1185">Reference proteome</keyword>
<dbReference type="PANTHER" id="PTHR31302">
    <property type="entry name" value="TRANSMEMBRANE PROTEIN WITH METALLOPHOSPHOESTERASE DOMAIN-RELATED"/>
    <property type="match status" value="1"/>
</dbReference>
<name>A0A5C8HKD0_9MICO</name>
<protein>
    <submittedName>
        <fullName evidence="2">Metallophosphoesterase</fullName>
    </submittedName>
</protein>
<dbReference type="EMBL" id="VRSW01000005">
    <property type="protein sequence ID" value="TXK03058.1"/>
    <property type="molecule type" value="Genomic_DNA"/>
</dbReference>
<dbReference type="GO" id="GO:0016020">
    <property type="term" value="C:membrane"/>
    <property type="evidence" value="ECO:0007669"/>
    <property type="project" value="GOC"/>
</dbReference>
<dbReference type="OrthoDB" id="9780884at2"/>
<dbReference type="InterPro" id="IPR004843">
    <property type="entry name" value="Calcineurin-like_PHP"/>
</dbReference>
<sequence length="308" mass="32806">MSSARHTARRLVTAAGIAGAAAATWGFGIERHLYTLRQHTVAILPPRTDPIRILHLSDVHMAPWQGRKQAWLASLASLRPDLVINTGDNLGHEDALRGIKAAFAGLAGVPGLYVHGSNDLVAPRPRNWLRYFAGPSEPSGGSVELLDTGALDEYFTEVLGWRPLNNAATTLEVRGHRVGAYGVDDPHVGRDRMDMVPELAASVADADLKLGVAHAPYRRVLDGLMAGGADALFAGHTHGGQVRVPGFGALVANCDIPLHQARGLSTWHDNSRAIPLNVSAGVGHSIYAPVRFACRPEASLITLVPRSA</sequence>
<dbReference type="SUPFAM" id="SSF56300">
    <property type="entry name" value="Metallo-dependent phosphatases"/>
    <property type="match status" value="1"/>
</dbReference>
<dbReference type="AlphaFoldDB" id="A0A5C8HKD0"/>
<evidence type="ECO:0000313" key="2">
    <source>
        <dbReference type="EMBL" id="TXK03058.1"/>
    </source>
</evidence>
<comment type="caution">
    <text evidence="2">The sequence shown here is derived from an EMBL/GenBank/DDBJ whole genome shotgun (WGS) entry which is preliminary data.</text>
</comment>
<dbReference type="GO" id="GO:0009245">
    <property type="term" value="P:lipid A biosynthetic process"/>
    <property type="evidence" value="ECO:0007669"/>
    <property type="project" value="TreeGrafter"/>
</dbReference>
<evidence type="ECO:0000313" key="3">
    <source>
        <dbReference type="Proteomes" id="UP000321196"/>
    </source>
</evidence>
<dbReference type="Proteomes" id="UP000321196">
    <property type="component" value="Unassembled WGS sequence"/>
</dbReference>
<reference evidence="2 3" key="1">
    <citation type="submission" date="2019-08" db="EMBL/GenBank/DDBJ databases">
        <authorList>
            <person name="Dong K."/>
        </authorList>
    </citation>
    <scope>NUCLEOTIDE SEQUENCE [LARGE SCALE GENOMIC DNA]</scope>
    <source>
        <strain evidence="2 3">M4-8</strain>
    </source>
</reference>
<dbReference type="GO" id="GO:0008758">
    <property type="term" value="F:UDP-2,3-diacylglucosamine hydrolase activity"/>
    <property type="evidence" value="ECO:0007669"/>
    <property type="project" value="TreeGrafter"/>
</dbReference>
<evidence type="ECO:0000259" key="1">
    <source>
        <dbReference type="Pfam" id="PF00149"/>
    </source>
</evidence>
<organism evidence="2 3">
    <name type="scientific">Microbacterium mitrae</name>
    <dbReference type="NCBI Taxonomy" id="664640"/>
    <lineage>
        <taxon>Bacteria</taxon>
        <taxon>Bacillati</taxon>
        <taxon>Actinomycetota</taxon>
        <taxon>Actinomycetes</taxon>
        <taxon>Micrococcales</taxon>
        <taxon>Microbacteriaceae</taxon>
        <taxon>Microbacterium</taxon>
    </lineage>
</organism>
<accession>A0A5C8HKD0</accession>
<gene>
    <name evidence="2" type="ORF">FVP60_12315</name>
</gene>
<dbReference type="Gene3D" id="3.60.21.10">
    <property type="match status" value="1"/>
</dbReference>
<proteinExistence type="predicted"/>
<dbReference type="InterPro" id="IPR029052">
    <property type="entry name" value="Metallo-depent_PP-like"/>
</dbReference>
<dbReference type="Pfam" id="PF00149">
    <property type="entry name" value="Metallophos"/>
    <property type="match status" value="1"/>
</dbReference>